<accession>A0A814B8D7</accession>
<protein>
    <recommendedName>
        <fullName evidence="2">RRM domain-containing protein</fullName>
    </recommendedName>
</protein>
<organism evidence="3 4">
    <name type="scientific">Rotaria sordida</name>
    <dbReference type="NCBI Taxonomy" id="392033"/>
    <lineage>
        <taxon>Eukaryota</taxon>
        <taxon>Metazoa</taxon>
        <taxon>Spiralia</taxon>
        <taxon>Gnathifera</taxon>
        <taxon>Rotifera</taxon>
        <taxon>Eurotatoria</taxon>
        <taxon>Bdelloidea</taxon>
        <taxon>Philodinida</taxon>
        <taxon>Philodinidae</taxon>
        <taxon>Rotaria</taxon>
    </lineage>
</organism>
<dbReference type="InterPro" id="IPR012677">
    <property type="entry name" value="Nucleotide-bd_a/b_plait_sf"/>
</dbReference>
<dbReference type="InterPro" id="IPR000504">
    <property type="entry name" value="RRM_dom"/>
</dbReference>
<name>A0A814B8D7_9BILA</name>
<evidence type="ECO:0000313" key="3">
    <source>
        <dbReference type="EMBL" id="CAF0925027.1"/>
    </source>
</evidence>
<gene>
    <name evidence="3" type="ORF">ZHD862_LOCUS8607</name>
</gene>
<proteinExistence type="predicted"/>
<dbReference type="InterPro" id="IPR035979">
    <property type="entry name" value="RBD_domain_sf"/>
</dbReference>
<dbReference type="SUPFAM" id="SSF54928">
    <property type="entry name" value="RNA-binding domain, RBD"/>
    <property type="match status" value="1"/>
</dbReference>
<reference evidence="3" key="1">
    <citation type="submission" date="2021-02" db="EMBL/GenBank/DDBJ databases">
        <authorList>
            <person name="Nowell W R."/>
        </authorList>
    </citation>
    <scope>NUCLEOTIDE SEQUENCE</scope>
</reference>
<feature type="domain" description="RRM" evidence="2">
    <location>
        <begin position="81"/>
        <end position="136"/>
    </location>
</feature>
<sequence length="142" mass="16646">MTITKYHISKLFDLIPNMEEYSPIDINIFNEHYFIIRYKSCQYATYIHEKIINDLINQSQNEDTSRIGQLIHQVAKILHIIPQHSISEDFIRNIFNRFGNLIDVRSINSQLCYIMFSDERSADIAMKTMNGQGNSINSYTCC</sequence>
<dbReference type="GO" id="GO:0003723">
    <property type="term" value="F:RNA binding"/>
    <property type="evidence" value="ECO:0007669"/>
    <property type="project" value="UniProtKB-UniRule"/>
</dbReference>
<evidence type="ECO:0000256" key="1">
    <source>
        <dbReference type="PROSITE-ProRule" id="PRU00176"/>
    </source>
</evidence>
<dbReference type="PROSITE" id="PS50102">
    <property type="entry name" value="RRM"/>
    <property type="match status" value="1"/>
</dbReference>
<dbReference type="Gene3D" id="3.30.70.330">
    <property type="match status" value="1"/>
</dbReference>
<evidence type="ECO:0000313" key="4">
    <source>
        <dbReference type="Proteomes" id="UP000663864"/>
    </source>
</evidence>
<dbReference type="Proteomes" id="UP000663864">
    <property type="component" value="Unassembled WGS sequence"/>
</dbReference>
<dbReference type="AlphaFoldDB" id="A0A814B8D7"/>
<keyword evidence="1" id="KW-0694">RNA-binding</keyword>
<evidence type="ECO:0000259" key="2">
    <source>
        <dbReference type="PROSITE" id="PS50102"/>
    </source>
</evidence>
<dbReference type="EMBL" id="CAJNOT010000280">
    <property type="protein sequence ID" value="CAF0925027.1"/>
    <property type="molecule type" value="Genomic_DNA"/>
</dbReference>
<comment type="caution">
    <text evidence="3">The sequence shown here is derived from an EMBL/GenBank/DDBJ whole genome shotgun (WGS) entry which is preliminary data.</text>
</comment>
<dbReference type="Pfam" id="PF00076">
    <property type="entry name" value="RRM_1"/>
    <property type="match status" value="1"/>
</dbReference>